<keyword evidence="1" id="KW-1133">Transmembrane helix</keyword>
<evidence type="ECO:0000256" key="1">
    <source>
        <dbReference type="SAM" id="Phobius"/>
    </source>
</evidence>
<evidence type="ECO:0000313" key="2">
    <source>
        <dbReference type="EMBL" id="TEB28696.1"/>
    </source>
</evidence>
<accession>A0A4Y7T3F2</accession>
<organism evidence="2 3">
    <name type="scientific">Coprinellus micaceus</name>
    <name type="common">Glistening ink-cap mushroom</name>
    <name type="synonym">Coprinus micaceus</name>
    <dbReference type="NCBI Taxonomy" id="71717"/>
    <lineage>
        <taxon>Eukaryota</taxon>
        <taxon>Fungi</taxon>
        <taxon>Dikarya</taxon>
        <taxon>Basidiomycota</taxon>
        <taxon>Agaricomycotina</taxon>
        <taxon>Agaricomycetes</taxon>
        <taxon>Agaricomycetidae</taxon>
        <taxon>Agaricales</taxon>
        <taxon>Agaricineae</taxon>
        <taxon>Psathyrellaceae</taxon>
        <taxon>Coprinellus</taxon>
    </lineage>
</organism>
<feature type="transmembrane region" description="Helical" evidence="1">
    <location>
        <begin position="159"/>
        <end position="182"/>
    </location>
</feature>
<proteinExistence type="predicted"/>
<dbReference type="STRING" id="71717.A0A4Y7T3F2"/>
<feature type="transmembrane region" description="Helical" evidence="1">
    <location>
        <begin position="52"/>
        <end position="76"/>
    </location>
</feature>
<gene>
    <name evidence="2" type="ORF">FA13DRAFT_1735520</name>
</gene>
<sequence length="252" mass="28607">MSDANSAPKPLFKTFGAALLGTFIGAMLYGCICMLVYRYFREYRKDRRWFKYMVVFLLLVDTLHTTFSIHYCYYYLVARFQQPEVRASAVWSLLTANFLTVFPPFVSNMFYLSRLWKIGQRNWLIIGGLLFLIIARLALETANQILGYMHPVFSDFIRFHYYVKAYCSVSSVVDTLLAVFIIRKLRHASKSLVRAAKIVDVIVVYLLGAGALTGVVCILSLFASIFLTGGLVDVTLHAILGKLYIISVLAVT</sequence>
<evidence type="ECO:0000313" key="3">
    <source>
        <dbReference type="Proteomes" id="UP000298030"/>
    </source>
</evidence>
<dbReference type="Proteomes" id="UP000298030">
    <property type="component" value="Unassembled WGS sequence"/>
</dbReference>
<dbReference type="OrthoDB" id="2535105at2759"/>
<keyword evidence="3" id="KW-1185">Reference proteome</keyword>
<feature type="transmembrane region" description="Helical" evidence="1">
    <location>
        <begin position="15"/>
        <end position="40"/>
    </location>
</feature>
<comment type="caution">
    <text evidence="2">The sequence shown here is derived from an EMBL/GenBank/DDBJ whole genome shotgun (WGS) entry which is preliminary data.</text>
</comment>
<dbReference type="PANTHER" id="PTHR40465:SF1">
    <property type="entry name" value="DUF6534 DOMAIN-CONTAINING PROTEIN"/>
    <property type="match status" value="1"/>
</dbReference>
<dbReference type="PANTHER" id="PTHR40465">
    <property type="entry name" value="CHROMOSOME 1, WHOLE GENOME SHOTGUN SEQUENCE"/>
    <property type="match status" value="1"/>
</dbReference>
<dbReference type="EMBL" id="QPFP01000031">
    <property type="protein sequence ID" value="TEB28696.1"/>
    <property type="molecule type" value="Genomic_DNA"/>
</dbReference>
<keyword evidence="1" id="KW-0812">Transmembrane</keyword>
<protein>
    <submittedName>
        <fullName evidence="2">Uncharacterized protein</fullName>
    </submittedName>
</protein>
<feature type="transmembrane region" description="Helical" evidence="1">
    <location>
        <begin position="203"/>
        <end position="228"/>
    </location>
</feature>
<feature type="transmembrane region" description="Helical" evidence="1">
    <location>
        <begin position="123"/>
        <end position="139"/>
    </location>
</feature>
<name>A0A4Y7T3F2_COPMI</name>
<keyword evidence="1" id="KW-0472">Membrane</keyword>
<reference evidence="2 3" key="1">
    <citation type="journal article" date="2019" name="Nat. Ecol. Evol.">
        <title>Megaphylogeny resolves global patterns of mushroom evolution.</title>
        <authorList>
            <person name="Varga T."/>
            <person name="Krizsan K."/>
            <person name="Foldi C."/>
            <person name="Dima B."/>
            <person name="Sanchez-Garcia M."/>
            <person name="Sanchez-Ramirez S."/>
            <person name="Szollosi G.J."/>
            <person name="Szarkandi J.G."/>
            <person name="Papp V."/>
            <person name="Albert L."/>
            <person name="Andreopoulos W."/>
            <person name="Angelini C."/>
            <person name="Antonin V."/>
            <person name="Barry K.W."/>
            <person name="Bougher N.L."/>
            <person name="Buchanan P."/>
            <person name="Buyck B."/>
            <person name="Bense V."/>
            <person name="Catcheside P."/>
            <person name="Chovatia M."/>
            <person name="Cooper J."/>
            <person name="Damon W."/>
            <person name="Desjardin D."/>
            <person name="Finy P."/>
            <person name="Geml J."/>
            <person name="Haridas S."/>
            <person name="Hughes K."/>
            <person name="Justo A."/>
            <person name="Karasinski D."/>
            <person name="Kautmanova I."/>
            <person name="Kiss B."/>
            <person name="Kocsube S."/>
            <person name="Kotiranta H."/>
            <person name="LaButti K.M."/>
            <person name="Lechner B.E."/>
            <person name="Liimatainen K."/>
            <person name="Lipzen A."/>
            <person name="Lukacs Z."/>
            <person name="Mihaltcheva S."/>
            <person name="Morgado L.N."/>
            <person name="Niskanen T."/>
            <person name="Noordeloos M.E."/>
            <person name="Ohm R.A."/>
            <person name="Ortiz-Santana B."/>
            <person name="Ovrebo C."/>
            <person name="Racz N."/>
            <person name="Riley R."/>
            <person name="Savchenko A."/>
            <person name="Shiryaev A."/>
            <person name="Soop K."/>
            <person name="Spirin V."/>
            <person name="Szebenyi C."/>
            <person name="Tomsovsky M."/>
            <person name="Tulloss R.E."/>
            <person name="Uehling J."/>
            <person name="Grigoriev I.V."/>
            <person name="Vagvolgyi C."/>
            <person name="Papp T."/>
            <person name="Martin F.M."/>
            <person name="Miettinen O."/>
            <person name="Hibbett D.S."/>
            <person name="Nagy L.G."/>
        </authorList>
    </citation>
    <scope>NUCLEOTIDE SEQUENCE [LARGE SCALE GENOMIC DNA]</scope>
    <source>
        <strain evidence="2 3">FP101781</strain>
    </source>
</reference>
<dbReference type="AlphaFoldDB" id="A0A4Y7T3F2"/>
<feature type="transmembrane region" description="Helical" evidence="1">
    <location>
        <begin position="234"/>
        <end position="251"/>
    </location>
</feature>
<feature type="transmembrane region" description="Helical" evidence="1">
    <location>
        <begin position="88"/>
        <end position="111"/>
    </location>
</feature>